<accession>A0ABQ4TFU7</accession>
<dbReference type="InterPro" id="IPR009061">
    <property type="entry name" value="DNA-bd_dom_put_sf"/>
</dbReference>
<dbReference type="EMBL" id="BPRA01000001">
    <property type="protein sequence ID" value="GJE53796.1"/>
    <property type="molecule type" value="Genomic_DNA"/>
</dbReference>
<organism evidence="1 2">
    <name type="scientific">Methylobacterium thuringiense</name>
    <dbReference type="NCBI Taxonomy" id="1003091"/>
    <lineage>
        <taxon>Bacteria</taxon>
        <taxon>Pseudomonadati</taxon>
        <taxon>Pseudomonadota</taxon>
        <taxon>Alphaproteobacteria</taxon>
        <taxon>Hyphomicrobiales</taxon>
        <taxon>Methylobacteriaceae</taxon>
        <taxon>Methylobacterium</taxon>
    </lineage>
</organism>
<reference evidence="1" key="2">
    <citation type="submission" date="2021-08" db="EMBL/GenBank/DDBJ databases">
        <authorList>
            <person name="Tani A."/>
            <person name="Ola A."/>
            <person name="Ogura Y."/>
            <person name="Katsura K."/>
            <person name="Hayashi T."/>
        </authorList>
    </citation>
    <scope>NUCLEOTIDE SEQUENCE</scope>
    <source>
        <strain evidence="1">DSM 23674</strain>
    </source>
</reference>
<evidence type="ECO:0000313" key="1">
    <source>
        <dbReference type="EMBL" id="GJE53796.1"/>
    </source>
</evidence>
<comment type="caution">
    <text evidence="1">The sequence shown here is derived from an EMBL/GenBank/DDBJ whole genome shotgun (WGS) entry which is preliminary data.</text>
</comment>
<protein>
    <recommendedName>
        <fullName evidence="3">DNA-binding protein</fullName>
    </recommendedName>
</protein>
<keyword evidence="2" id="KW-1185">Reference proteome</keyword>
<name>A0ABQ4TFU7_9HYPH</name>
<dbReference type="RefSeq" id="WP_238230416.1">
    <property type="nucleotide sequence ID" value="NZ_BPRA01000001.1"/>
</dbReference>
<gene>
    <name evidence="1" type="ORF">EKPJFOCH_0264</name>
</gene>
<evidence type="ECO:0008006" key="3">
    <source>
        <dbReference type="Google" id="ProtNLM"/>
    </source>
</evidence>
<evidence type="ECO:0000313" key="2">
    <source>
        <dbReference type="Proteomes" id="UP001055101"/>
    </source>
</evidence>
<dbReference type="Proteomes" id="UP001055101">
    <property type="component" value="Unassembled WGS sequence"/>
</dbReference>
<reference evidence="1" key="1">
    <citation type="journal article" date="2021" name="Front. Microbiol.">
        <title>Comprehensive Comparative Genomics and Phenotyping of Methylobacterium Species.</title>
        <authorList>
            <person name="Alessa O."/>
            <person name="Ogura Y."/>
            <person name="Fujitani Y."/>
            <person name="Takami H."/>
            <person name="Hayashi T."/>
            <person name="Sahin N."/>
            <person name="Tani A."/>
        </authorList>
    </citation>
    <scope>NUCLEOTIDE SEQUENCE</scope>
    <source>
        <strain evidence="1">DSM 23674</strain>
    </source>
</reference>
<dbReference type="SUPFAM" id="SSF46955">
    <property type="entry name" value="Putative DNA-binding domain"/>
    <property type="match status" value="1"/>
</dbReference>
<proteinExistence type="predicted"/>
<dbReference type="Gene3D" id="1.10.10.10">
    <property type="entry name" value="Winged helix-like DNA-binding domain superfamily/Winged helix DNA-binding domain"/>
    <property type="match status" value="1"/>
</dbReference>
<sequence>MPYAEHVESYRIYMESRSQAAAVRHEAARAKTGDSLLNEHDVALRQARSVRTLQNQRVQGGGIPYLKLGRAVRYRLSDVIAWEDARRFSNTSEEGQRDT</sequence>
<dbReference type="InterPro" id="IPR036388">
    <property type="entry name" value="WH-like_DNA-bd_sf"/>
</dbReference>